<organism evidence="2 3">
    <name type="scientific">Dreissena polymorpha</name>
    <name type="common">Zebra mussel</name>
    <name type="synonym">Mytilus polymorpha</name>
    <dbReference type="NCBI Taxonomy" id="45954"/>
    <lineage>
        <taxon>Eukaryota</taxon>
        <taxon>Metazoa</taxon>
        <taxon>Spiralia</taxon>
        <taxon>Lophotrochozoa</taxon>
        <taxon>Mollusca</taxon>
        <taxon>Bivalvia</taxon>
        <taxon>Autobranchia</taxon>
        <taxon>Heteroconchia</taxon>
        <taxon>Euheterodonta</taxon>
        <taxon>Imparidentia</taxon>
        <taxon>Neoheterodontei</taxon>
        <taxon>Myida</taxon>
        <taxon>Dreissenoidea</taxon>
        <taxon>Dreissenidae</taxon>
        <taxon>Dreissena</taxon>
    </lineage>
</organism>
<dbReference type="EMBL" id="JAIWYP010000011">
    <property type="protein sequence ID" value="KAH3738396.1"/>
    <property type="molecule type" value="Genomic_DNA"/>
</dbReference>
<comment type="caution">
    <text evidence="2">The sequence shown here is derived from an EMBL/GenBank/DDBJ whole genome shotgun (WGS) entry which is preliminary data.</text>
</comment>
<feature type="region of interest" description="Disordered" evidence="1">
    <location>
        <begin position="108"/>
        <end position="141"/>
    </location>
</feature>
<evidence type="ECO:0000256" key="1">
    <source>
        <dbReference type="SAM" id="MobiDB-lite"/>
    </source>
</evidence>
<reference evidence="2" key="1">
    <citation type="journal article" date="2019" name="bioRxiv">
        <title>The Genome of the Zebra Mussel, Dreissena polymorpha: A Resource for Invasive Species Research.</title>
        <authorList>
            <person name="McCartney M.A."/>
            <person name="Auch B."/>
            <person name="Kono T."/>
            <person name="Mallez S."/>
            <person name="Zhang Y."/>
            <person name="Obille A."/>
            <person name="Becker A."/>
            <person name="Abrahante J.E."/>
            <person name="Garbe J."/>
            <person name="Badalamenti J.P."/>
            <person name="Herman A."/>
            <person name="Mangelson H."/>
            <person name="Liachko I."/>
            <person name="Sullivan S."/>
            <person name="Sone E.D."/>
            <person name="Koren S."/>
            <person name="Silverstein K.A.T."/>
            <person name="Beckman K.B."/>
            <person name="Gohl D.M."/>
        </authorList>
    </citation>
    <scope>NUCLEOTIDE SEQUENCE</scope>
    <source>
        <strain evidence="2">Duluth1</strain>
        <tissue evidence="2">Whole animal</tissue>
    </source>
</reference>
<keyword evidence="3" id="KW-1185">Reference proteome</keyword>
<proteinExistence type="predicted"/>
<feature type="compositionally biased region" description="Polar residues" evidence="1">
    <location>
        <begin position="14"/>
        <end position="24"/>
    </location>
</feature>
<sequence>MTRTGTEHRKLRAVSSSKPRTVSSPELYQAQNSFVLSNTEQTMPGSRTLSNYNGLLNQSIHKASTQNKLYKEINKGVSIVVWQLSNFACPMYHEKTKEEAYKPRTFQGFSVNSVGGDSGQDGRTDGGDNHIIPTFSQKSVG</sequence>
<dbReference type="Proteomes" id="UP000828390">
    <property type="component" value="Unassembled WGS sequence"/>
</dbReference>
<gene>
    <name evidence="2" type="ORF">DPMN_045029</name>
</gene>
<protein>
    <submittedName>
        <fullName evidence="2">Uncharacterized protein</fullName>
    </submittedName>
</protein>
<accession>A0A9D4D5Q3</accession>
<name>A0A9D4D5Q3_DREPO</name>
<evidence type="ECO:0000313" key="2">
    <source>
        <dbReference type="EMBL" id="KAH3738396.1"/>
    </source>
</evidence>
<feature type="region of interest" description="Disordered" evidence="1">
    <location>
        <begin position="1"/>
        <end position="24"/>
    </location>
</feature>
<dbReference type="AlphaFoldDB" id="A0A9D4D5Q3"/>
<reference evidence="2" key="2">
    <citation type="submission" date="2020-11" db="EMBL/GenBank/DDBJ databases">
        <authorList>
            <person name="McCartney M.A."/>
            <person name="Auch B."/>
            <person name="Kono T."/>
            <person name="Mallez S."/>
            <person name="Becker A."/>
            <person name="Gohl D.M."/>
            <person name="Silverstein K.A.T."/>
            <person name="Koren S."/>
            <person name="Bechman K.B."/>
            <person name="Herman A."/>
            <person name="Abrahante J.E."/>
            <person name="Garbe J."/>
        </authorList>
    </citation>
    <scope>NUCLEOTIDE SEQUENCE</scope>
    <source>
        <strain evidence="2">Duluth1</strain>
        <tissue evidence="2">Whole animal</tissue>
    </source>
</reference>
<evidence type="ECO:0000313" key="3">
    <source>
        <dbReference type="Proteomes" id="UP000828390"/>
    </source>
</evidence>